<keyword evidence="1" id="KW-1133">Transmembrane helix</keyword>
<dbReference type="AlphaFoldDB" id="A0A4S8HGI2"/>
<proteinExistence type="predicted"/>
<dbReference type="Proteomes" id="UP000306918">
    <property type="component" value="Unassembled WGS sequence"/>
</dbReference>
<feature type="transmembrane region" description="Helical" evidence="1">
    <location>
        <begin position="12"/>
        <end position="29"/>
    </location>
</feature>
<reference evidence="2 3" key="1">
    <citation type="submission" date="2019-04" db="EMBL/GenBank/DDBJ databases">
        <title>Niastella caeni sp. nov., isolated from activated sludge.</title>
        <authorList>
            <person name="Sheng M."/>
        </authorList>
    </citation>
    <scope>NUCLEOTIDE SEQUENCE [LARGE SCALE GENOMIC DNA]</scope>
    <source>
        <strain evidence="2 3">HX-2-15</strain>
    </source>
</reference>
<keyword evidence="3" id="KW-1185">Reference proteome</keyword>
<gene>
    <name evidence="2" type="ORF">FAM09_24895</name>
</gene>
<evidence type="ECO:0000256" key="1">
    <source>
        <dbReference type="SAM" id="Phobius"/>
    </source>
</evidence>
<dbReference type="RefSeq" id="WP_136579876.1">
    <property type="nucleotide sequence ID" value="NZ_STFF01000008.1"/>
</dbReference>
<keyword evidence="1" id="KW-0472">Membrane</keyword>
<sequence>MNDLQIILDLWWLYLIVGYPLFTIFNTLIAQDYNIGWFKALIYSLFLTPWIAAICVFASGKKLVS</sequence>
<accession>A0A4S8HGI2</accession>
<name>A0A4S8HGI2_9BACT</name>
<comment type="caution">
    <text evidence="2">The sequence shown here is derived from an EMBL/GenBank/DDBJ whole genome shotgun (WGS) entry which is preliminary data.</text>
</comment>
<keyword evidence="1" id="KW-0812">Transmembrane</keyword>
<dbReference type="EMBL" id="STFF01000008">
    <property type="protein sequence ID" value="THU34260.1"/>
    <property type="molecule type" value="Genomic_DNA"/>
</dbReference>
<organism evidence="2 3">
    <name type="scientific">Niastella caeni</name>
    <dbReference type="NCBI Taxonomy" id="2569763"/>
    <lineage>
        <taxon>Bacteria</taxon>
        <taxon>Pseudomonadati</taxon>
        <taxon>Bacteroidota</taxon>
        <taxon>Chitinophagia</taxon>
        <taxon>Chitinophagales</taxon>
        <taxon>Chitinophagaceae</taxon>
        <taxon>Niastella</taxon>
    </lineage>
</organism>
<protein>
    <submittedName>
        <fullName evidence="2">Uncharacterized protein</fullName>
    </submittedName>
</protein>
<evidence type="ECO:0000313" key="3">
    <source>
        <dbReference type="Proteomes" id="UP000306918"/>
    </source>
</evidence>
<feature type="transmembrane region" description="Helical" evidence="1">
    <location>
        <begin position="41"/>
        <end position="60"/>
    </location>
</feature>
<evidence type="ECO:0000313" key="2">
    <source>
        <dbReference type="EMBL" id="THU34260.1"/>
    </source>
</evidence>